<keyword evidence="2" id="KW-1185">Reference proteome</keyword>
<protein>
    <submittedName>
        <fullName evidence="1">Uncharacterized protein</fullName>
    </submittedName>
</protein>
<organism evidence="1 2">
    <name type="scientific">Ixodes persulcatus</name>
    <name type="common">Taiga tick</name>
    <dbReference type="NCBI Taxonomy" id="34615"/>
    <lineage>
        <taxon>Eukaryota</taxon>
        <taxon>Metazoa</taxon>
        <taxon>Ecdysozoa</taxon>
        <taxon>Arthropoda</taxon>
        <taxon>Chelicerata</taxon>
        <taxon>Arachnida</taxon>
        <taxon>Acari</taxon>
        <taxon>Parasitiformes</taxon>
        <taxon>Ixodida</taxon>
        <taxon>Ixodoidea</taxon>
        <taxon>Ixodidae</taxon>
        <taxon>Ixodinae</taxon>
        <taxon>Ixodes</taxon>
    </lineage>
</organism>
<evidence type="ECO:0000313" key="1">
    <source>
        <dbReference type="EMBL" id="KAG0415657.1"/>
    </source>
</evidence>
<accession>A0AC60P820</accession>
<gene>
    <name evidence="1" type="ORF">HPB47_007187</name>
</gene>
<comment type="caution">
    <text evidence="1">The sequence shown here is derived from an EMBL/GenBank/DDBJ whole genome shotgun (WGS) entry which is preliminary data.</text>
</comment>
<evidence type="ECO:0000313" key="2">
    <source>
        <dbReference type="Proteomes" id="UP000805193"/>
    </source>
</evidence>
<reference evidence="1 2" key="1">
    <citation type="journal article" date="2020" name="Cell">
        <title>Large-Scale Comparative Analyses of Tick Genomes Elucidate Their Genetic Diversity and Vector Capacities.</title>
        <authorList>
            <consortium name="Tick Genome and Microbiome Consortium (TIGMIC)"/>
            <person name="Jia N."/>
            <person name="Wang J."/>
            <person name="Shi W."/>
            <person name="Du L."/>
            <person name="Sun Y."/>
            <person name="Zhan W."/>
            <person name="Jiang J.F."/>
            <person name="Wang Q."/>
            <person name="Zhang B."/>
            <person name="Ji P."/>
            <person name="Bell-Sakyi L."/>
            <person name="Cui X.M."/>
            <person name="Yuan T.T."/>
            <person name="Jiang B.G."/>
            <person name="Yang W.F."/>
            <person name="Lam T.T."/>
            <person name="Chang Q.C."/>
            <person name="Ding S.J."/>
            <person name="Wang X.J."/>
            <person name="Zhu J.G."/>
            <person name="Ruan X.D."/>
            <person name="Zhao L."/>
            <person name="Wei J.T."/>
            <person name="Ye R.Z."/>
            <person name="Que T.C."/>
            <person name="Du C.H."/>
            <person name="Zhou Y.H."/>
            <person name="Cheng J.X."/>
            <person name="Dai P.F."/>
            <person name="Guo W.B."/>
            <person name="Han X.H."/>
            <person name="Huang E.J."/>
            <person name="Li L.F."/>
            <person name="Wei W."/>
            <person name="Gao Y.C."/>
            <person name="Liu J.Z."/>
            <person name="Shao H.Z."/>
            <person name="Wang X."/>
            <person name="Wang C.C."/>
            <person name="Yang T.C."/>
            <person name="Huo Q.B."/>
            <person name="Li W."/>
            <person name="Chen H.Y."/>
            <person name="Chen S.E."/>
            <person name="Zhou L.G."/>
            <person name="Ni X.B."/>
            <person name="Tian J.H."/>
            <person name="Sheng Y."/>
            <person name="Liu T."/>
            <person name="Pan Y.S."/>
            <person name="Xia L.Y."/>
            <person name="Li J."/>
            <person name="Zhao F."/>
            <person name="Cao W.C."/>
        </authorList>
    </citation>
    <scope>NUCLEOTIDE SEQUENCE [LARGE SCALE GENOMIC DNA]</scope>
    <source>
        <strain evidence="1">Iper-2018</strain>
    </source>
</reference>
<name>A0AC60P820_IXOPE</name>
<dbReference type="Proteomes" id="UP000805193">
    <property type="component" value="Unassembled WGS sequence"/>
</dbReference>
<sequence>MAEGVSESPQGLKGEDSPTGTFGNDWTHYGGDLGGLGAVSVVLLRDNEYLLPTSVLCENSPVIRNAVSKQRGDTIPRNVIDVYHAAQSLQITPLEMHCWSSVFDRDPKERSLPAWVAAKRLKMGKEEKQLLKFITHNFDDIASTKSFMELECDQVKEILRSDVIKAENELELYKFAMKWIHHDCKERQKFASSLMEVIRFQDMTPAQVENLKKYPVCPEVQKAFDISNRIPQPGQKRPDKGRDYGAGSKPTEAGKKKKSKSKEKKDKKSTSKESSGKSKSKESKEKSSKEGKKETAKKPKKEKKASKEKKGSETKAGGGGKKKESAKPSAKSRRQDKPRHSEKSPSSSRDAKSSSKSSKSSSAPVPGRKLASDRKSDTGLQKTSNSGGAKSHRNTHNANRMSRRSSDTSTLGKNLLRAERRKRNLSKVPHRARSDTVHSSDFSLKALEHGSFAGEEMVVAVLGGLAVDSKGANRESNAIVKYVPKESKWTFSGKLPSKRYGHLAAVTKGCLYIVGGFEVSRDKCHIPTGTCNRYSFSKGCWDKVASLKNPRCHHGVTVVLGQIYAVGGQSVESLFMDSVEAYDPGSDKWSPLTPLCCARMAANAIEFKDQMYVVGGLMVVPGHKRKVCIVPDTMCFNPQTDTWHHRAALPLPMCNSSLVVHKDRLFAFGGLVRTVTQDKSQPLTPIGDVLEYTPGTDTWILVTSMPTPCHSSCLASLGDDIYVLGGQLEDDAATATKASYRYNPSTDRWLALPPLPSRLSQSCAVALRTDVFE</sequence>
<dbReference type="EMBL" id="JABSTQ010011051">
    <property type="protein sequence ID" value="KAG0415657.1"/>
    <property type="molecule type" value="Genomic_DNA"/>
</dbReference>
<proteinExistence type="predicted"/>